<evidence type="ECO:0000313" key="1">
    <source>
        <dbReference type="EMBL" id="KAH0560755.1"/>
    </source>
</evidence>
<name>A0AAV7IYC6_COTGL</name>
<sequence>MKSLFVPQSLINEWELTSKSIHELIAVLSKTKPIAERLIVENNEHGNKLPKIKLNTELGSANKNLDDEPLELKQLNLNSRALEKELPELTLSEAQIHRSSQDCLSADSPKSRVHELVVLAVSKGKTSIRAVISGIELNFINLRVKTAKRHSSSLAVANNASEIMRGLITFTCSNITKYMYFIALTMTYVFNRLIFYKKGLRFCPIVLYCRKLSWFNLVVHQLYFGGISSKSTYRPERRPGYMSLAIILDIDRWSTTLGQSTECVRNSISEPTCFMGNPTNSGSQNLISSIVFDHAQILMTAVISIVQHLINCHSSYPTSVPTTGTSISRSKFEGQQSTIAKMNFTVNARNQLNQNHIFSGYWI</sequence>
<dbReference type="Proteomes" id="UP000826195">
    <property type="component" value="Unassembled WGS sequence"/>
</dbReference>
<evidence type="ECO:0000313" key="2">
    <source>
        <dbReference type="Proteomes" id="UP000826195"/>
    </source>
</evidence>
<gene>
    <name evidence="1" type="ORF">KQX54_008112</name>
</gene>
<dbReference type="AlphaFoldDB" id="A0AAV7IYC6"/>
<comment type="caution">
    <text evidence="1">The sequence shown here is derived from an EMBL/GenBank/DDBJ whole genome shotgun (WGS) entry which is preliminary data.</text>
</comment>
<protein>
    <submittedName>
        <fullName evidence="1">Uncharacterized protein</fullName>
    </submittedName>
</protein>
<proteinExistence type="predicted"/>
<organism evidence="1 2">
    <name type="scientific">Cotesia glomerata</name>
    <name type="common">Lepidopteran parasitic wasp</name>
    <name type="synonym">Apanteles glomeratus</name>
    <dbReference type="NCBI Taxonomy" id="32391"/>
    <lineage>
        <taxon>Eukaryota</taxon>
        <taxon>Metazoa</taxon>
        <taxon>Ecdysozoa</taxon>
        <taxon>Arthropoda</taxon>
        <taxon>Hexapoda</taxon>
        <taxon>Insecta</taxon>
        <taxon>Pterygota</taxon>
        <taxon>Neoptera</taxon>
        <taxon>Endopterygota</taxon>
        <taxon>Hymenoptera</taxon>
        <taxon>Apocrita</taxon>
        <taxon>Ichneumonoidea</taxon>
        <taxon>Braconidae</taxon>
        <taxon>Microgastrinae</taxon>
        <taxon>Cotesia</taxon>
    </lineage>
</organism>
<keyword evidence="2" id="KW-1185">Reference proteome</keyword>
<accession>A0AAV7IYC6</accession>
<dbReference type="EMBL" id="JAHXZJ010000374">
    <property type="protein sequence ID" value="KAH0560755.1"/>
    <property type="molecule type" value="Genomic_DNA"/>
</dbReference>
<reference evidence="1 2" key="1">
    <citation type="journal article" date="2021" name="J. Hered.">
        <title>A chromosome-level genome assembly of the parasitoid wasp, Cotesia glomerata (Hymenoptera: Braconidae).</title>
        <authorList>
            <person name="Pinto B.J."/>
            <person name="Weis J.J."/>
            <person name="Gamble T."/>
            <person name="Ode P.J."/>
            <person name="Paul R."/>
            <person name="Zaspel J.M."/>
        </authorList>
    </citation>
    <scope>NUCLEOTIDE SEQUENCE [LARGE SCALE GENOMIC DNA]</scope>
    <source>
        <strain evidence="1">CgM1</strain>
    </source>
</reference>